<dbReference type="GO" id="GO:0008360">
    <property type="term" value="P:regulation of cell shape"/>
    <property type="evidence" value="ECO:0007669"/>
    <property type="project" value="UniProtKB-KW"/>
</dbReference>
<dbReference type="GO" id="GO:0006508">
    <property type="term" value="P:proteolysis"/>
    <property type="evidence" value="ECO:0007669"/>
    <property type="project" value="UniProtKB-KW"/>
</dbReference>
<evidence type="ECO:0000313" key="17">
    <source>
        <dbReference type="Proteomes" id="UP000569329"/>
    </source>
</evidence>
<comment type="similarity">
    <text evidence="2">In the N-terminal section; belongs to the glycosyltransferase 51 family.</text>
</comment>
<feature type="compositionally biased region" description="Pro residues" evidence="14">
    <location>
        <begin position="799"/>
        <end position="812"/>
    </location>
</feature>
<keyword evidence="9" id="KW-0573">Peptidoglycan synthesis</keyword>
<name>A0A839E7Z3_9PSEU</name>
<evidence type="ECO:0000256" key="1">
    <source>
        <dbReference type="ARBA" id="ARBA00007090"/>
    </source>
</evidence>
<keyword evidence="4" id="KW-0645">Protease</keyword>
<feature type="compositionally biased region" description="Polar residues" evidence="14">
    <location>
        <begin position="727"/>
        <end position="744"/>
    </location>
</feature>
<dbReference type="SMART" id="SM00740">
    <property type="entry name" value="PASTA"/>
    <property type="match status" value="1"/>
</dbReference>
<protein>
    <submittedName>
        <fullName evidence="16">Membrane peptidoglycan carboxypeptidase</fullName>
    </submittedName>
</protein>
<keyword evidence="10" id="KW-0511">Multifunctional enzyme</keyword>
<keyword evidence="5" id="KW-0328">Glycosyltransferase</keyword>
<dbReference type="Gene3D" id="3.40.710.10">
    <property type="entry name" value="DD-peptidase/beta-lactamase superfamily"/>
    <property type="match status" value="1"/>
</dbReference>
<evidence type="ECO:0000256" key="4">
    <source>
        <dbReference type="ARBA" id="ARBA00022670"/>
    </source>
</evidence>
<comment type="catalytic activity">
    <reaction evidence="13">
        <text>[GlcNAc-(1-&gt;4)-Mur2Ac(oyl-L-Ala-gamma-D-Glu-L-Lys-D-Ala-D-Ala)](n)-di-trans,octa-cis-undecaprenyl diphosphate + beta-D-GlcNAc-(1-&gt;4)-Mur2Ac(oyl-L-Ala-gamma-D-Glu-L-Lys-D-Ala-D-Ala)-di-trans,octa-cis-undecaprenyl diphosphate = [GlcNAc-(1-&gt;4)-Mur2Ac(oyl-L-Ala-gamma-D-Glu-L-Lys-D-Ala-D-Ala)](n+1)-di-trans,octa-cis-undecaprenyl diphosphate + di-trans,octa-cis-undecaprenyl diphosphate + H(+)</text>
        <dbReference type="Rhea" id="RHEA:23708"/>
        <dbReference type="Rhea" id="RHEA-COMP:9602"/>
        <dbReference type="Rhea" id="RHEA-COMP:9603"/>
        <dbReference type="ChEBI" id="CHEBI:15378"/>
        <dbReference type="ChEBI" id="CHEBI:58405"/>
        <dbReference type="ChEBI" id="CHEBI:60033"/>
        <dbReference type="ChEBI" id="CHEBI:78435"/>
        <dbReference type="EC" id="2.4.99.28"/>
    </reaction>
</comment>
<dbReference type="CDD" id="cd06577">
    <property type="entry name" value="PASTA_pknB"/>
    <property type="match status" value="1"/>
</dbReference>
<feature type="compositionally biased region" description="Polar residues" evidence="14">
    <location>
        <begin position="784"/>
        <end position="797"/>
    </location>
</feature>
<evidence type="ECO:0000256" key="3">
    <source>
        <dbReference type="ARBA" id="ARBA00022645"/>
    </source>
</evidence>
<feature type="compositionally biased region" description="Acidic residues" evidence="14">
    <location>
        <begin position="826"/>
        <end position="838"/>
    </location>
</feature>
<dbReference type="FunFam" id="1.10.3810.10:FF:000001">
    <property type="entry name" value="Penicillin-binding protein 1A"/>
    <property type="match status" value="1"/>
</dbReference>
<dbReference type="GO" id="GO:0008658">
    <property type="term" value="F:penicillin binding"/>
    <property type="evidence" value="ECO:0007669"/>
    <property type="project" value="InterPro"/>
</dbReference>
<dbReference type="Pfam" id="PF00912">
    <property type="entry name" value="Transgly"/>
    <property type="match status" value="1"/>
</dbReference>
<keyword evidence="3 16" id="KW-0121">Carboxypeptidase</keyword>
<feature type="compositionally biased region" description="Pro residues" evidence="14">
    <location>
        <begin position="762"/>
        <end position="778"/>
    </location>
</feature>
<keyword evidence="11" id="KW-0961">Cell wall biogenesis/degradation</keyword>
<evidence type="ECO:0000256" key="7">
    <source>
        <dbReference type="ARBA" id="ARBA00022801"/>
    </source>
</evidence>
<feature type="domain" description="PASTA" evidence="15">
    <location>
        <begin position="696"/>
        <end position="759"/>
    </location>
</feature>
<dbReference type="GO" id="GO:0008955">
    <property type="term" value="F:peptidoglycan glycosyltransferase activity"/>
    <property type="evidence" value="ECO:0007669"/>
    <property type="project" value="UniProtKB-EC"/>
</dbReference>
<dbReference type="InterPro" id="IPR001264">
    <property type="entry name" value="Glyco_trans_51"/>
</dbReference>
<dbReference type="GO" id="GO:0071555">
    <property type="term" value="P:cell wall organization"/>
    <property type="evidence" value="ECO:0007669"/>
    <property type="project" value="UniProtKB-KW"/>
</dbReference>
<feature type="region of interest" description="Disordered" evidence="14">
    <location>
        <begin position="724"/>
        <end position="838"/>
    </location>
</feature>
<evidence type="ECO:0000256" key="6">
    <source>
        <dbReference type="ARBA" id="ARBA00022679"/>
    </source>
</evidence>
<dbReference type="EMBL" id="JACGWZ010000008">
    <property type="protein sequence ID" value="MBA8827391.1"/>
    <property type="molecule type" value="Genomic_DNA"/>
</dbReference>
<dbReference type="AlphaFoldDB" id="A0A839E7Z3"/>
<dbReference type="GO" id="GO:0009002">
    <property type="term" value="F:serine-type D-Ala-D-Ala carboxypeptidase activity"/>
    <property type="evidence" value="ECO:0007669"/>
    <property type="project" value="UniProtKB-EC"/>
</dbReference>
<dbReference type="InterPro" id="IPR012338">
    <property type="entry name" value="Beta-lactam/transpept-like"/>
</dbReference>
<dbReference type="InterPro" id="IPR036950">
    <property type="entry name" value="PBP_transglycosylase"/>
</dbReference>
<dbReference type="PROSITE" id="PS51178">
    <property type="entry name" value="PASTA"/>
    <property type="match status" value="1"/>
</dbReference>
<dbReference type="InterPro" id="IPR050396">
    <property type="entry name" value="Glycosyltr_51/Transpeptidase"/>
</dbReference>
<accession>A0A839E7Z3</accession>
<dbReference type="InterPro" id="IPR023346">
    <property type="entry name" value="Lysozyme-like_dom_sf"/>
</dbReference>
<evidence type="ECO:0000313" key="16">
    <source>
        <dbReference type="EMBL" id="MBA8827391.1"/>
    </source>
</evidence>
<keyword evidence="6" id="KW-0808">Transferase</keyword>
<sequence length="838" mass="88023">MSVRGGVLKLFGLCVLAGVLVAGMLFPAVGSLGVVSKRAGDSVDNIAAKIANKPPPLVSTFTDRTGNPIAYVYAQHRTPVAPDQIADTMKAAIVSIEDQRFFEHEGVDWPGTVRAFLSNRVAGHITQGASTITQQYVKNYLVHVVAADNPVEQADATEQTIARKLREMRIALQLEKRLSKQQLLTRYLNVVPFGNQTFGVAAAARTYFDAKPSELTIPQAALLAGIVNSPGSLNPVTQPADAKYRRDLVIDAMAKQRRITEQTARAAKASPLGVKKPLNDLPNGCAGAGAANGFFCKYALDYLERAGFSREQLNKGGYTIRTTLDQRITAAAQQAAKENAPPKKSEGIMNAMSVVEPGKKKHKVRALVTNRDFGNDASEGQTAYAWPSSMITHGAGSVYKTFVAAAALEQGMGIYNTIPAPGSYTSKVYSNGTAPYTVGNAEGINPGPRTLQMALATSPNTAFVALQEKVGLNDAVDMAVRLGMRKTMLRSNFGGQPLTPNGSNGPSQAKAVKQGNFGGFTLGFTATSPLELSNVAATLHSGGVWCPPSPIKKITDRHGNLVTITERPCEQVVDEKLANAMVVGMSKDTGSEGTAGAAAREVNWSRPTLGKTGTTERYQSAAFIGSTAHLAGSVLTFAPQANGQGICVGNPPQLCGEGNIYGGTVPAHTWMDAMKPVHEGLPVVPLPPTTKRYAEGGSAAQVPNVVGKSAKQAEQVLTGAGYEVTRQPVNSSRKQGTVTSQSPRGSALPGTKVTISVSTGYIPPPQTRTKKPAPPTSERPPSRGDQSPTSAPGSTRKPSAPPSDTPSAPPSPTETEQPALQSDAFPADDEAGIGGPED</sequence>
<dbReference type="PANTHER" id="PTHR32282">
    <property type="entry name" value="BINDING PROTEIN TRANSPEPTIDASE, PUTATIVE-RELATED"/>
    <property type="match status" value="1"/>
</dbReference>
<dbReference type="GO" id="GO:0030288">
    <property type="term" value="C:outer membrane-bounded periplasmic space"/>
    <property type="evidence" value="ECO:0007669"/>
    <property type="project" value="TreeGrafter"/>
</dbReference>
<dbReference type="Gene3D" id="3.30.10.20">
    <property type="match status" value="1"/>
</dbReference>
<dbReference type="Gene3D" id="1.10.3810.10">
    <property type="entry name" value="Biosynthetic peptidoglycan transglycosylase-like"/>
    <property type="match status" value="1"/>
</dbReference>
<dbReference type="SUPFAM" id="SSF56601">
    <property type="entry name" value="beta-lactamase/transpeptidase-like"/>
    <property type="match status" value="1"/>
</dbReference>
<evidence type="ECO:0000256" key="9">
    <source>
        <dbReference type="ARBA" id="ARBA00022984"/>
    </source>
</evidence>
<keyword evidence="7" id="KW-0378">Hydrolase</keyword>
<evidence type="ECO:0000256" key="8">
    <source>
        <dbReference type="ARBA" id="ARBA00022960"/>
    </source>
</evidence>
<gene>
    <name evidence="16" type="ORF">FHX42_004787</name>
</gene>
<evidence type="ECO:0000259" key="15">
    <source>
        <dbReference type="PROSITE" id="PS51178"/>
    </source>
</evidence>
<dbReference type="InterPro" id="IPR001460">
    <property type="entry name" value="PCN-bd_Tpept"/>
</dbReference>
<reference evidence="16 17" key="1">
    <citation type="submission" date="2020-07" db="EMBL/GenBank/DDBJ databases">
        <title>Sequencing the genomes of 1000 actinobacteria strains.</title>
        <authorList>
            <person name="Klenk H.-P."/>
        </authorList>
    </citation>
    <scope>NUCLEOTIDE SEQUENCE [LARGE SCALE GENOMIC DNA]</scope>
    <source>
        <strain evidence="16 17">DSM 45975</strain>
    </source>
</reference>
<evidence type="ECO:0000256" key="11">
    <source>
        <dbReference type="ARBA" id="ARBA00023316"/>
    </source>
</evidence>
<comment type="similarity">
    <text evidence="1">In the C-terminal section; belongs to the transpeptidase family.</text>
</comment>
<keyword evidence="8" id="KW-0133">Cell shape</keyword>
<dbReference type="Pfam" id="PF00905">
    <property type="entry name" value="Transpeptidase"/>
    <property type="match status" value="1"/>
</dbReference>
<dbReference type="InterPro" id="IPR005543">
    <property type="entry name" value="PASTA_dom"/>
</dbReference>
<keyword evidence="17" id="KW-1185">Reference proteome</keyword>
<evidence type="ECO:0000256" key="12">
    <source>
        <dbReference type="ARBA" id="ARBA00034000"/>
    </source>
</evidence>
<dbReference type="Proteomes" id="UP000569329">
    <property type="component" value="Unassembled WGS sequence"/>
</dbReference>
<organism evidence="16 17">
    <name type="scientific">Halosaccharopolyspora lacisalsi</name>
    <dbReference type="NCBI Taxonomy" id="1000566"/>
    <lineage>
        <taxon>Bacteria</taxon>
        <taxon>Bacillati</taxon>
        <taxon>Actinomycetota</taxon>
        <taxon>Actinomycetes</taxon>
        <taxon>Pseudonocardiales</taxon>
        <taxon>Pseudonocardiaceae</taxon>
        <taxon>Halosaccharopolyspora</taxon>
    </lineage>
</organism>
<dbReference type="SUPFAM" id="SSF53955">
    <property type="entry name" value="Lysozyme-like"/>
    <property type="match status" value="1"/>
</dbReference>
<evidence type="ECO:0000256" key="10">
    <source>
        <dbReference type="ARBA" id="ARBA00023268"/>
    </source>
</evidence>
<dbReference type="PANTHER" id="PTHR32282:SF33">
    <property type="entry name" value="PEPTIDOGLYCAN GLYCOSYLTRANSFERASE"/>
    <property type="match status" value="1"/>
</dbReference>
<evidence type="ECO:0000256" key="14">
    <source>
        <dbReference type="SAM" id="MobiDB-lite"/>
    </source>
</evidence>
<dbReference type="GO" id="GO:0009252">
    <property type="term" value="P:peptidoglycan biosynthetic process"/>
    <property type="evidence" value="ECO:0007669"/>
    <property type="project" value="UniProtKB-KW"/>
</dbReference>
<comment type="catalytic activity">
    <reaction evidence="12">
        <text>Preferential cleavage: (Ac)2-L-Lys-D-Ala-|-D-Ala. Also transpeptidation of peptidyl-alanyl moieties that are N-acyl substituents of D-alanine.</text>
        <dbReference type="EC" id="3.4.16.4"/>
    </reaction>
</comment>
<dbReference type="Pfam" id="PF03793">
    <property type="entry name" value="PASTA"/>
    <property type="match status" value="1"/>
</dbReference>
<evidence type="ECO:0000256" key="2">
    <source>
        <dbReference type="ARBA" id="ARBA00007739"/>
    </source>
</evidence>
<proteinExistence type="inferred from homology"/>
<comment type="caution">
    <text evidence="16">The sequence shown here is derived from an EMBL/GenBank/DDBJ whole genome shotgun (WGS) entry which is preliminary data.</text>
</comment>
<evidence type="ECO:0000256" key="5">
    <source>
        <dbReference type="ARBA" id="ARBA00022676"/>
    </source>
</evidence>
<evidence type="ECO:0000256" key="13">
    <source>
        <dbReference type="ARBA" id="ARBA00049902"/>
    </source>
</evidence>